<evidence type="ECO:0000256" key="1">
    <source>
        <dbReference type="SAM" id="MobiDB-lite"/>
    </source>
</evidence>
<feature type="transmembrane region" description="Helical" evidence="2">
    <location>
        <begin position="40"/>
        <end position="57"/>
    </location>
</feature>
<gene>
    <name evidence="3" type="ORF">EHQ30_02095</name>
</gene>
<sequence length="244" mass="27999">MDIKNINIPKVNVDTQKMMGAVDGLVDKIPPQVQDLLKKIAISLFIFFLIMAIYVGWSNGWENAKPQGLQLAQDTRSLFLTEIERDYNRKRKDVRMSDPEDLKYESNRKMQFDFISERESNGYSHDTIPEEQDFLGKEYDFRNRKAEDTSVPPIYTPSGDGLIPAPIDVQPIQPKEDTKSTSGSDSDSELRMQRMLDRVSELEKKVKAKNEEKNLETLKLPKPPEPSEGLGKPRSLERIPKSLR</sequence>
<feature type="compositionally biased region" description="Basic and acidic residues" evidence="1">
    <location>
        <begin position="234"/>
        <end position="244"/>
    </location>
</feature>
<evidence type="ECO:0000313" key="3">
    <source>
        <dbReference type="EMBL" id="TGK95454.1"/>
    </source>
</evidence>
<protein>
    <submittedName>
        <fullName evidence="3">Uncharacterized protein</fullName>
    </submittedName>
</protein>
<dbReference type="RefSeq" id="WP_100791670.1">
    <property type="nucleotide sequence ID" value="NZ_NPDQ01000007.1"/>
</dbReference>
<comment type="caution">
    <text evidence="3">The sequence shown here is derived from an EMBL/GenBank/DDBJ whole genome shotgun (WGS) entry which is preliminary data.</text>
</comment>
<dbReference type="NCBIfam" id="NF047776">
    <property type="entry name" value="LIC11485_Nterm"/>
    <property type="match status" value="1"/>
</dbReference>
<dbReference type="OrthoDB" id="326620at2"/>
<feature type="compositionally biased region" description="Basic and acidic residues" evidence="1">
    <location>
        <begin position="188"/>
        <end position="216"/>
    </location>
</feature>
<keyword evidence="2" id="KW-0472">Membrane</keyword>
<proteinExistence type="predicted"/>
<keyword evidence="4" id="KW-1185">Reference proteome</keyword>
<evidence type="ECO:0000313" key="4">
    <source>
        <dbReference type="Proteomes" id="UP000297891"/>
    </source>
</evidence>
<keyword evidence="2" id="KW-0812">Transmembrane</keyword>
<dbReference type="EMBL" id="RQFP01000001">
    <property type="protein sequence ID" value="TGK95454.1"/>
    <property type="molecule type" value="Genomic_DNA"/>
</dbReference>
<reference evidence="3" key="1">
    <citation type="journal article" date="2019" name="PLoS Negl. Trop. Dis.">
        <title>Revisiting the worldwide diversity of Leptospira species in the environment.</title>
        <authorList>
            <person name="Vincent A.T."/>
            <person name="Schiettekatte O."/>
            <person name="Bourhy P."/>
            <person name="Veyrier F.J."/>
            <person name="Picardeau M."/>
        </authorList>
    </citation>
    <scope>NUCLEOTIDE SEQUENCE [LARGE SCALE GENOMIC DNA]</scope>
    <source>
        <strain evidence="3">201800277</strain>
    </source>
</reference>
<dbReference type="Proteomes" id="UP000297891">
    <property type="component" value="Unassembled WGS sequence"/>
</dbReference>
<evidence type="ECO:0000256" key="2">
    <source>
        <dbReference type="SAM" id="Phobius"/>
    </source>
</evidence>
<keyword evidence="2" id="KW-1133">Transmembrane helix</keyword>
<organism evidence="3 4">
    <name type="scientific">Leptospira brenneri</name>
    <dbReference type="NCBI Taxonomy" id="2023182"/>
    <lineage>
        <taxon>Bacteria</taxon>
        <taxon>Pseudomonadati</taxon>
        <taxon>Spirochaetota</taxon>
        <taxon>Spirochaetia</taxon>
        <taxon>Leptospirales</taxon>
        <taxon>Leptospiraceae</taxon>
        <taxon>Leptospira</taxon>
    </lineage>
</organism>
<name>A0A2M9XYV7_9LEPT</name>
<feature type="region of interest" description="Disordered" evidence="1">
    <location>
        <begin position="145"/>
        <end position="244"/>
    </location>
</feature>
<dbReference type="AlphaFoldDB" id="A0A2M9XYV7"/>
<accession>A0A2M9XYV7</accession>